<gene>
    <name evidence="1" type="ORF">AJ85_01700</name>
</gene>
<protein>
    <submittedName>
        <fullName evidence="1">Uncharacterized protein</fullName>
    </submittedName>
</protein>
<dbReference type="RefSeq" id="WP_168771653.1">
    <property type="nucleotide sequence ID" value="NZ_ALPT02000005.1"/>
</dbReference>
<organism evidence="1 2">
    <name type="scientific">Alkalihalobacillus alcalophilus ATCC 27647 = CGMCC 1.3604</name>
    <dbReference type="NCBI Taxonomy" id="1218173"/>
    <lineage>
        <taxon>Bacteria</taxon>
        <taxon>Bacillati</taxon>
        <taxon>Bacillota</taxon>
        <taxon>Bacilli</taxon>
        <taxon>Bacillales</taxon>
        <taxon>Bacillaceae</taxon>
        <taxon>Alkalihalobacillus</taxon>
    </lineage>
</organism>
<comment type="caution">
    <text evidence="1">The sequence shown here is derived from an EMBL/GenBank/DDBJ whole genome shotgun (WGS) entry which is preliminary data.</text>
</comment>
<proteinExistence type="predicted"/>
<sequence length="49" mass="6056">MFKGIDWYGFSFVVISLVQEYVHYQQLPRIHYWKLDMKEEDDDEKNRAS</sequence>
<reference evidence="1 2" key="1">
    <citation type="submission" date="2014-01" db="EMBL/GenBank/DDBJ databases">
        <title>Draft genome sequencing of Bacillus alcalophilus CGMCC 1.3604.</title>
        <authorList>
            <person name="Yang J."/>
            <person name="Diao L."/>
            <person name="Yang S."/>
        </authorList>
    </citation>
    <scope>NUCLEOTIDE SEQUENCE [LARGE SCALE GENOMIC DNA]</scope>
    <source>
        <strain evidence="1 2">CGMCC 1.3604</strain>
    </source>
</reference>
<name>A0A4S4JUB7_ALKAL</name>
<dbReference type="EMBL" id="JALP01000352">
    <property type="protein sequence ID" value="THG88654.1"/>
    <property type="molecule type" value="Genomic_DNA"/>
</dbReference>
<dbReference type="AlphaFoldDB" id="A0A4S4JUB7"/>
<evidence type="ECO:0000313" key="1">
    <source>
        <dbReference type="EMBL" id="THG88654.1"/>
    </source>
</evidence>
<dbReference type="Proteomes" id="UP000297014">
    <property type="component" value="Unassembled WGS sequence"/>
</dbReference>
<accession>A0A4S4JUB7</accession>
<evidence type="ECO:0000313" key="2">
    <source>
        <dbReference type="Proteomes" id="UP000297014"/>
    </source>
</evidence>